<dbReference type="OrthoDB" id="10003767at2759"/>
<evidence type="ECO:0000259" key="2">
    <source>
        <dbReference type="Pfam" id="PF01636"/>
    </source>
</evidence>
<accession>A0A0G2IDJ0</accession>
<dbReference type="PANTHER" id="PTHR36091:SF2">
    <property type="entry name" value="AMINOGLYCOSIDE PHOSPHOTRANSFERASE DOMAIN-CONTAINING PROTEIN"/>
    <property type="match status" value="1"/>
</dbReference>
<dbReference type="InterPro" id="IPR051035">
    <property type="entry name" value="Mito_inheritance_9"/>
</dbReference>
<reference evidence="4" key="1">
    <citation type="journal article" date="2015" name="PLoS Genet.">
        <title>The dynamic genome and transcriptome of the human fungal pathogen Blastomyces and close relative Emmonsia.</title>
        <authorList>
            <person name="Munoz J.F."/>
            <person name="Gauthier G.M."/>
            <person name="Desjardins C.A."/>
            <person name="Gallo J.E."/>
            <person name="Holder J."/>
            <person name="Sullivan T.D."/>
            <person name="Marty A.J."/>
            <person name="Carmen J.C."/>
            <person name="Chen Z."/>
            <person name="Ding L."/>
            <person name="Gujja S."/>
            <person name="Magrini V."/>
            <person name="Misas E."/>
            <person name="Mitreva M."/>
            <person name="Priest M."/>
            <person name="Saif S."/>
            <person name="Whiston E.A."/>
            <person name="Young S."/>
            <person name="Zeng Q."/>
            <person name="Goldman W.E."/>
            <person name="Mardis E.R."/>
            <person name="Taylor J.W."/>
            <person name="McEwen J.G."/>
            <person name="Clay O.K."/>
            <person name="Klein B.S."/>
            <person name="Cuomo C.A."/>
        </authorList>
    </citation>
    <scope>NUCLEOTIDE SEQUENCE [LARGE SCALE GENOMIC DNA]</scope>
    <source>
        <strain evidence="4">UAMH 3008</strain>
    </source>
</reference>
<dbReference type="InterPro" id="IPR011009">
    <property type="entry name" value="Kinase-like_dom_sf"/>
</dbReference>
<dbReference type="AlphaFoldDB" id="A0A0G2IDJ0"/>
<dbReference type="SUPFAM" id="SSF56112">
    <property type="entry name" value="Protein kinase-like (PK-like)"/>
    <property type="match status" value="1"/>
</dbReference>
<dbReference type="EMBL" id="LCZI01000119">
    <property type="protein sequence ID" value="KKZ68345.1"/>
    <property type="molecule type" value="Genomic_DNA"/>
</dbReference>
<feature type="domain" description="Aminoglycoside phosphotransferase" evidence="2">
    <location>
        <begin position="76"/>
        <end position="341"/>
    </location>
</feature>
<dbReference type="VEuPathDB" id="FungiDB:EMCG_05965"/>
<evidence type="ECO:0000313" key="4">
    <source>
        <dbReference type="Proteomes" id="UP000034164"/>
    </source>
</evidence>
<comment type="caution">
    <text evidence="3">The sequence shown here is derived from an EMBL/GenBank/DDBJ whole genome shotgun (WGS) entry which is preliminary data.</text>
</comment>
<feature type="region of interest" description="Disordered" evidence="1">
    <location>
        <begin position="1"/>
        <end position="29"/>
    </location>
</feature>
<dbReference type="PANTHER" id="PTHR36091">
    <property type="entry name" value="ALTERED INHERITANCE OF MITOCHONDRIA PROTEIN 9, MITOCHONDRIAL"/>
    <property type="match status" value="1"/>
</dbReference>
<protein>
    <recommendedName>
        <fullName evidence="2">Aminoglycoside phosphotransferase domain-containing protein</fullName>
    </recommendedName>
</protein>
<dbReference type="InterPro" id="IPR002575">
    <property type="entry name" value="Aminoglycoside_PTrfase"/>
</dbReference>
<dbReference type="Gene3D" id="3.90.1200.10">
    <property type="match status" value="1"/>
</dbReference>
<feature type="compositionally biased region" description="Polar residues" evidence="1">
    <location>
        <begin position="1"/>
        <end position="13"/>
    </location>
</feature>
<dbReference type="Pfam" id="PF01636">
    <property type="entry name" value="APH"/>
    <property type="match status" value="1"/>
</dbReference>
<dbReference type="GO" id="GO:0005739">
    <property type="term" value="C:mitochondrion"/>
    <property type="evidence" value="ECO:0007669"/>
    <property type="project" value="TreeGrafter"/>
</dbReference>
<dbReference type="Gene3D" id="3.30.200.20">
    <property type="entry name" value="Phosphorylase Kinase, domain 1"/>
    <property type="match status" value="1"/>
</dbReference>
<evidence type="ECO:0000313" key="3">
    <source>
        <dbReference type="EMBL" id="KKZ68345.1"/>
    </source>
</evidence>
<name>A0A0G2IDJ0_9EURO</name>
<organism evidence="3 4">
    <name type="scientific">[Emmonsia] crescens</name>
    <dbReference type="NCBI Taxonomy" id="73230"/>
    <lineage>
        <taxon>Eukaryota</taxon>
        <taxon>Fungi</taxon>
        <taxon>Dikarya</taxon>
        <taxon>Ascomycota</taxon>
        <taxon>Pezizomycotina</taxon>
        <taxon>Eurotiomycetes</taxon>
        <taxon>Eurotiomycetidae</taxon>
        <taxon>Onygenales</taxon>
        <taxon>Ajellomycetaceae</taxon>
        <taxon>Emergomyces</taxon>
    </lineage>
</organism>
<evidence type="ECO:0000256" key="1">
    <source>
        <dbReference type="SAM" id="MobiDB-lite"/>
    </source>
</evidence>
<proteinExistence type="predicted"/>
<dbReference type="Proteomes" id="UP000034164">
    <property type="component" value="Unassembled WGS sequence"/>
</dbReference>
<sequence length="552" mass="62713">MEQQPTSTSTPSQLALAADNHDDPDSNDESFFRHTSRRWIFNESLRLKERYVRFNVAELMRAAARAADRQRCVRITKLAEGGFNKVFVLTMDDGLEVVARIPTPIAGPSCYATASEAATVGFLRGCLEVPVPRILAYCATAENPVGAEYIIMERIYGESLASRWLGLSTVEVKDVLKQVIEIEKRIFSYRFPAYGSLYFKHDVAGMPHIGIPELEQFCIGPIAKRQFWFDERKDMSLDRGPWTKPEDAITAPAKRESAWLLKFAKPQPRRTFLLQTDEPIDPNEHRSLLSKYLRIAPYLAPKDPDLTTPILRHPDFSMPNIFLAPNSTKILGIIDWQDAAILPLFMQAGYPAFCEHELTRSQTLAKPELPDDYESLSPIDKQKEWTKFRLEQANVYYTAATGLENQRHFNALQYPYLGMIQYLISQTAFPWDADFINLKASLVAFTQIWKNVSSSSEPCPISFSPEEQRQALDDAAEWNESADLLSASRDAMGVDLEGGTEPGNFEFAREMNLGFRMEMVKQAEEHERELAWRVWPYKDDGDVSTAPKVDGE</sequence>
<gene>
    <name evidence="3" type="ORF">EMCG_05965</name>
</gene>